<dbReference type="KEGG" id="cmic:caldi_31720"/>
<proteinExistence type="predicted"/>
<evidence type="ECO:0000256" key="6">
    <source>
        <dbReference type="SAM" id="Phobius"/>
    </source>
</evidence>
<dbReference type="Gene3D" id="3.30.565.10">
    <property type="entry name" value="Histidine kinase-like ATPase, C-terminal domain"/>
    <property type="match status" value="1"/>
</dbReference>
<keyword evidence="3 8" id="KW-0808">Transferase</keyword>
<protein>
    <recommendedName>
        <fullName evidence="2">histidine kinase</fullName>
        <ecNumber evidence="2">2.7.13.3</ecNumber>
    </recommendedName>
</protein>
<evidence type="ECO:0000313" key="8">
    <source>
        <dbReference type="EMBL" id="BDG62082.1"/>
    </source>
</evidence>
<organism evidence="8 9">
    <name type="scientific">Caldinitratiruptor microaerophilus</name>
    <dbReference type="NCBI Taxonomy" id="671077"/>
    <lineage>
        <taxon>Bacteria</taxon>
        <taxon>Bacillati</taxon>
        <taxon>Bacillota</taxon>
        <taxon>Clostridia</taxon>
        <taxon>Eubacteriales</taxon>
        <taxon>Symbiobacteriaceae</taxon>
        <taxon>Caldinitratiruptor</taxon>
    </lineage>
</organism>
<dbReference type="SMART" id="SM00387">
    <property type="entry name" value="HATPase_c"/>
    <property type="match status" value="1"/>
</dbReference>
<dbReference type="InterPro" id="IPR005467">
    <property type="entry name" value="His_kinase_dom"/>
</dbReference>
<evidence type="ECO:0000256" key="2">
    <source>
        <dbReference type="ARBA" id="ARBA00012438"/>
    </source>
</evidence>
<keyword evidence="6" id="KW-0472">Membrane</keyword>
<dbReference type="PRINTS" id="PR00344">
    <property type="entry name" value="BCTRLSENSOR"/>
</dbReference>
<keyword evidence="9" id="KW-1185">Reference proteome</keyword>
<evidence type="ECO:0000256" key="5">
    <source>
        <dbReference type="SAM" id="MobiDB-lite"/>
    </source>
</evidence>
<evidence type="ECO:0000259" key="7">
    <source>
        <dbReference type="PROSITE" id="PS50109"/>
    </source>
</evidence>
<sequence length="428" mass="46490">MLRIAGAAAALITLVEGVVLYPLVRIDPVQLGLTLGLFNLALAAVVGYFAVGGIAVGGAGQREGALRIVQDTLPFLRQGLNRETAAKTAEILAQLDSVHGVLVAGRQEVLAVSGRCLEDPDALERVRRAVARAQARGGTRLARLPAREGRPAATAVAVPLQCQREVVGALALVAESRPGVVADVSRSAEVFARLLSMQIELGQLDRQARLAAEAELSALRAQINPHFFFNTLNTIISYSRDDPEMARRLLLRLADLFRITMHLQGQIIPFAEEYQHVRDYLFIEQARFRDRLRVVYDIDPQVLKVGVPALSVQPLVENAVRHGIAPKGAPGTVEVRARLDFLLLRVQITVRDDGVGMPPERIPELLRPRPGTRPAGGDRNRPGRAAGGGVGLSNINERLRRLYGDAYSLEIESAPGRGTTVHLRVPMR</sequence>
<evidence type="ECO:0000313" key="9">
    <source>
        <dbReference type="Proteomes" id="UP001163687"/>
    </source>
</evidence>
<dbReference type="EMBL" id="AP025628">
    <property type="protein sequence ID" value="BDG62082.1"/>
    <property type="molecule type" value="Genomic_DNA"/>
</dbReference>
<feature type="transmembrane region" description="Helical" evidence="6">
    <location>
        <begin position="33"/>
        <end position="57"/>
    </location>
</feature>
<name>A0AA35CQ25_9FIRM</name>
<keyword evidence="3 8" id="KW-0418">Kinase</keyword>
<evidence type="ECO:0000256" key="3">
    <source>
        <dbReference type="ARBA" id="ARBA00022777"/>
    </source>
</evidence>
<dbReference type="InterPro" id="IPR050640">
    <property type="entry name" value="Bact_2-comp_sensor_kinase"/>
</dbReference>
<reference evidence="8" key="1">
    <citation type="submission" date="2022-03" db="EMBL/GenBank/DDBJ databases">
        <title>Complete genome sequence of Caldinitratiruptor microaerophilus.</title>
        <authorList>
            <person name="Mukaiyama R."/>
            <person name="Nishiyama T."/>
            <person name="Ueda K."/>
        </authorList>
    </citation>
    <scope>NUCLEOTIDE SEQUENCE</scope>
    <source>
        <strain evidence="8">JCM 16183</strain>
    </source>
</reference>
<dbReference type="InterPro" id="IPR003594">
    <property type="entry name" value="HATPase_dom"/>
</dbReference>
<keyword evidence="6" id="KW-0812">Transmembrane</keyword>
<dbReference type="InterPro" id="IPR004358">
    <property type="entry name" value="Sig_transdc_His_kin-like_C"/>
</dbReference>
<dbReference type="PANTHER" id="PTHR34220">
    <property type="entry name" value="SENSOR HISTIDINE KINASE YPDA"/>
    <property type="match status" value="1"/>
</dbReference>
<dbReference type="InterPro" id="IPR010559">
    <property type="entry name" value="Sig_transdc_His_kin_internal"/>
</dbReference>
<accession>A0AA35CQ25</accession>
<dbReference type="RefSeq" id="WP_264842686.1">
    <property type="nucleotide sequence ID" value="NZ_AP025628.1"/>
</dbReference>
<dbReference type="Pfam" id="PF02518">
    <property type="entry name" value="HATPase_c"/>
    <property type="match status" value="1"/>
</dbReference>
<feature type="region of interest" description="Disordered" evidence="5">
    <location>
        <begin position="359"/>
        <end position="390"/>
    </location>
</feature>
<dbReference type="PROSITE" id="PS50109">
    <property type="entry name" value="HIS_KIN"/>
    <property type="match status" value="1"/>
</dbReference>
<dbReference type="GO" id="GO:0000155">
    <property type="term" value="F:phosphorelay sensor kinase activity"/>
    <property type="evidence" value="ECO:0007669"/>
    <property type="project" value="InterPro"/>
</dbReference>
<dbReference type="Pfam" id="PF06580">
    <property type="entry name" value="His_kinase"/>
    <property type="match status" value="1"/>
</dbReference>
<dbReference type="Proteomes" id="UP001163687">
    <property type="component" value="Chromosome"/>
</dbReference>
<gene>
    <name evidence="8" type="ORF">caldi_31720</name>
</gene>
<feature type="domain" description="Histidine kinase" evidence="7">
    <location>
        <begin position="315"/>
        <end position="428"/>
    </location>
</feature>
<evidence type="ECO:0000256" key="4">
    <source>
        <dbReference type="ARBA" id="ARBA00023012"/>
    </source>
</evidence>
<dbReference type="SUPFAM" id="SSF55874">
    <property type="entry name" value="ATPase domain of HSP90 chaperone/DNA topoisomerase II/histidine kinase"/>
    <property type="match status" value="1"/>
</dbReference>
<keyword evidence="4" id="KW-0902">Two-component regulatory system</keyword>
<dbReference type="EC" id="2.7.13.3" evidence="2"/>
<keyword evidence="6" id="KW-1133">Transmembrane helix</keyword>
<dbReference type="InterPro" id="IPR036890">
    <property type="entry name" value="HATPase_C_sf"/>
</dbReference>
<comment type="catalytic activity">
    <reaction evidence="1">
        <text>ATP + protein L-histidine = ADP + protein N-phospho-L-histidine.</text>
        <dbReference type="EC" id="2.7.13.3"/>
    </reaction>
</comment>
<dbReference type="GO" id="GO:0016020">
    <property type="term" value="C:membrane"/>
    <property type="evidence" value="ECO:0007669"/>
    <property type="project" value="InterPro"/>
</dbReference>
<dbReference type="AlphaFoldDB" id="A0AA35CQ25"/>
<evidence type="ECO:0000256" key="1">
    <source>
        <dbReference type="ARBA" id="ARBA00000085"/>
    </source>
</evidence>
<dbReference type="PANTHER" id="PTHR34220:SF7">
    <property type="entry name" value="SENSOR HISTIDINE KINASE YPDA"/>
    <property type="match status" value="1"/>
</dbReference>